<sequence length="131" mass="15346">MTLGSTRPINRSHKTKISTVGNFAVQAYLRERTQEIRREVRIDMAIAHHPKLPRRVNVVIFGLFEILILVQINLTVRQMLLANIADIDIDESDVGSKKLFSLKHVWIQRELLAKIKSRRKFQLRKTRARQH</sequence>
<dbReference type="Proteomes" id="UP000297245">
    <property type="component" value="Unassembled WGS sequence"/>
</dbReference>
<keyword evidence="2" id="KW-1185">Reference proteome</keyword>
<gene>
    <name evidence="1" type="ORF">K435DRAFT_812305</name>
</gene>
<evidence type="ECO:0000313" key="2">
    <source>
        <dbReference type="Proteomes" id="UP000297245"/>
    </source>
</evidence>
<reference evidence="1 2" key="1">
    <citation type="journal article" date="2019" name="Nat. Ecol. Evol.">
        <title>Megaphylogeny resolves global patterns of mushroom evolution.</title>
        <authorList>
            <person name="Varga T."/>
            <person name="Krizsan K."/>
            <person name="Foldi C."/>
            <person name="Dima B."/>
            <person name="Sanchez-Garcia M."/>
            <person name="Sanchez-Ramirez S."/>
            <person name="Szollosi G.J."/>
            <person name="Szarkandi J.G."/>
            <person name="Papp V."/>
            <person name="Albert L."/>
            <person name="Andreopoulos W."/>
            <person name="Angelini C."/>
            <person name="Antonin V."/>
            <person name="Barry K.W."/>
            <person name="Bougher N.L."/>
            <person name="Buchanan P."/>
            <person name="Buyck B."/>
            <person name="Bense V."/>
            <person name="Catcheside P."/>
            <person name="Chovatia M."/>
            <person name="Cooper J."/>
            <person name="Damon W."/>
            <person name="Desjardin D."/>
            <person name="Finy P."/>
            <person name="Geml J."/>
            <person name="Haridas S."/>
            <person name="Hughes K."/>
            <person name="Justo A."/>
            <person name="Karasinski D."/>
            <person name="Kautmanova I."/>
            <person name="Kiss B."/>
            <person name="Kocsube S."/>
            <person name="Kotiranta H."/>
            <person name="LaButti K.M."/>
            <person name="Lechner B.E."/>
            <person name="Liimatainen K."/>
            <person name="Lipzen A."/>
            <person name="Lukacs Z."/>
            <person name="Mihaltcheva S."/>
            <person name="Morgado L.N."/>
            <person name="Niskanen T."/>
            <person name="Noordeloos M.E."/>
            <person name="Ohm R.A."/>
            <person name="Ortiz-Santana B."/>
            <person name="Ovrebo C."/>
            <person name="Racz N."/>
            <person name="Riley R."/>
            <person name="Savchenko A."/>
            <person name="Shiryaev A."/>
            <person name="Soop K."/>
            <person name="Spirin V."/>
            <person name="Szebenyi C."/>
            <person name="Tomsovsky M."/>
            <person name="Tulloss R.E."/>
            <person name="Uehling J."/>
            <person name="Grigoriev I.V."/>
            <person name="Vagvolgyi C."/>
            <person name="Papp T."/>
            <person name="Martin F.M."/>
            <person name="Miettinen O."/>
            <person name="Hibbett D.S."/>
            <person name="Nagy L.G."/>
        </authorList>
    </citation>
    <scope>NUCLEOTIDE SEQUENCE [LARGE SCALE GENOMIC DNA]</scope>
    <source>
        <strain evidence="1 2">CBS 962.96</strain>
    </source>
</reference>
<proteinExistence type="predicted"/>
<organism evidence="1 2">
    <name type="scientific">Dendrothele bispora (strain CBS 962.96)</name>
    <dbReference type="NCBI Taxonomy" id="1314807"/>
    <lineage>
        <taxon>Eukaryota</taxon>
        <taxon>Fungi</taxon>
        <taxon>Dikarya</taxon>
        <taxon>Basidiomycota</taxon>
        <taxon>Agaricomycotina</taxon>
        <taxon>Agaricomycetes</taxon>
        <taxon>Agaricomycetidae</taxon>
        <taxon>Agaricales</taxon>
        <taxon>Agaricales incertae sedis</taxon>
        <taxon>Dendrothele</taxon>
    </lineage>
</organism>
<dbReference type="AlphaFoldDB" id="A0A4V6T4W7"/>
<evidence type="ECO:0000313" key="1">
    <source>
        <dbReference type="EMBL" id="THU77605.1"/>
    </source>
</evidence>
<accession>A0A4V6T4W7</accession>
<dbReference type="EMBL" id="ML180390">
    <property type="protein sequence ID" value="THU77605.1"/>
    <property type="molecule type" value="Genomic_DNA"/>
</dbReference>
<name>A0A4V6T4W7_DENBC</name>
<protein>
    <submittedName>
        <fullName evidence="1">Uncharacterized protein</fullName>
    </submittedName>
</protein>